<organism evidence="1 2">
    <name type="scientific">Photobacterium aphoticum</name>
    <dbReference type="NCBI Taxonomy" id="754436"/>
    <lineage>
        <taxon>Bacteria</taxon>
        <taxon>Pseudomonadati</taxon>
        <taxon>Pseudomonadota</taxon>
        <taxon>Gammaproteobacteria</taxon>
        <taxon>Vibrionales</taxon>
        <taxon>Vibrionaceae</taxon>
        <taxon>Photobacterium</taxon>
    </lineage>
</organism>
<keyword evidence="2" id="KW-1185">Reference proteome</keyword>
<proteinExistence type="predicted"/>
<dbReference type="Proteomes" id="UP000036426">
    <property type="component" value="Unassembled WGS sequence"/>
</dbReference>
<dbReference type="RefSeq" id="WP_047872417.1">
    <property type="nucleotide sequence ID" value="NZ_BMYC01000011.1"/>
</dbReference>
<reference evidence="1 2" key="1">
    <citation type="submission" date="2015-05" db="EMBL/GenBank/DDBJ databases">
        <title>Photobacterium galathea sp. nov.</title>
        <authorList>
            <person name="Machado H."/>
            <person name="Gram L."/>
        </authorList>
    </citation>
    <scope>NUCLEOTIDE SEQUENCE [LARGE SCALE GENOMIC DNA]</scope>
    <source>
        <strain evidence="1 2">DSM 25995</strain>
    </source>
</reference>
<evidence type="ECO:0000313" key="1">
    <source>
        <dbReference type="EMBL" id="KLV03072.1"/>
    </source>
</evidence>
<dbReference type="PATRIC" id="fig|754436.4.peg.144"/>
<dbReference type="PROSITE" id="PS51257">
    <property type="entry name" value="PROKAR_LIPOPROTEIN"/>
    <property type="match status" value="1"/>
</dbReference>
<dbReference type="AlphaFoldDB" id="A0A0J1JLN6"/>
<evidence type="ECO:0000313" key="2">
    <source>
        <dbReference type="Proteomes" id="UP000036426"/>
    </source>
</evidence>
<comment type="caution">
    <text evidence="1">The sequence shown here is derived from an EMBL/GenBank/DDBJ whole genome shotgun (WGS) entry which is preliminary data.</text>
</comment>
<accession>A0A0J1JLN6</accession>
<sequence>MKKQSSPYLMIALSIISGCNSSDNTDEKHTINYCENAVLPDGTIKKIVKKQLSDGGIAYGYEHEGKFILHRQCNDLPTIENKIKLGTIRAWYQHGNYYRDNDKPNTIVVNYDVYSGTSYRTEEWRSGSWYYLSYPYDGNGINNGINPDELTYSVRKNDKPNYISGSADSLGNLLDIYTQAWRLDYDTLHRLNAPAQIYYSTNGETVHIVWENNGKRLKEKDISSCQWYIDSDNVTFTLTEPLTPDTFTCNNEDLHDAQYLKWTEYEVEEIPISEHTYTQLQSVGIEKSEAQIMCRGNENFTIDCSTQLIDSSGNFGFSLNAHNQHSYEVITNEFRQLISPAQVSISFNENNNHLSFSIYQNITWNSNYDSYQCTLEQIEYNSCTPAGMTLNDLDDNEIFTLDTQTHYTNSSYNLFINTNEVEQFPSQEIYTANFKTAYHPIVNGEIIDLGKEVAINNENKRFMAEGLKHAMRIHELINN</sequence>
<protein>
    <submittedName>
        <fullName evidence="1">Uncharacterized protein</fullName>
    </submittedName>
</protein>
<gene>
    <name evidence="1" type="ORF">ABT58_00665</name>
</gene>
<dbReference type="EMBL" id="LDOV01000001">
    <property type="protein sequence ID" value="KLV03072.1"/>
    <property type="molecule type" value="Genomic_DNA"/>
</dbReference>
<name>A0A0J1JLN6_9GAMM</name>